<evidence type="ECO:0000313" key="2">
    <source>
        <dbReference type="EMBL" id="MEO3956538.1"/>
    </source>
</evidence>
<dbReference type="InterPro" id="IPR000835">
    <property type="entry name" value="HTH_MarR-typ"/>
</dbReference>
<protein>
    <submittedName>
        <fullName evidence="2">Winged helix DNA-binding protein</fullName>
    </submittedName>
</protein>
<accession>A0ABV0H8V3</accession>
<dbReference type="Pfam" id="PF13463">
    <property type="entry name" value="HTH_27"/>
    <property type="match status" value="1"/>
</dbReference>
<sequence>MRNKRNTLKSPHLVKGYCDLPNLESSLVIAFHAYSRWITRCMVAACGESMGAIDVLVLRYINSSPQHAKRLTDVCIALNIVDSYIVSYALKKMIGLNLVCAAKNGKENFYKITKQGARACEQYNTLYEACFIAKLNASSIPGMSVQTDSRIMQYLAVQYDMASRELII</sequence>
<dbReference type="RefSeq" id="WP_346196259.1">
    <property type="nucleotide sequence ID" value="NZ_JBDJHV010000042.1"/>
</dbReference>
<dbReference type="SUPFAM" id="SSF46785">
    <property type="entry name" value="Winged helix' DNA-binding domain"/>
    <property type="match status" value="1"/>
</dbReference>
<keyword evidence="2" id="KW-0238">DNA-binding</keyword>
<proteinExistence type="predicted"/>
<feature type="domain" description="HTH marR-type" evidence="1">
    <location>
        <begin position="50"/>
        <end position="116"/>
    </location>
</feature>
<keyword evidence="3" id="KW-1185">Reference proteome</keyword>
<organism evidence="2 3">
    <name type="scientific">Chromobacterium piscinae</name>
    <dbReference type="NCBI Taxonomy" id="686831"/>
    <lineage>
        <taxon>Bacteria</taxon>
        <taxon>Pseudomonadati</taxon>
        <taxon>Pseudomonadota</taxon>
        <taxon>Betaproteobacteria</taxon>
        <taxon>Neisseriales</taxon>
        <taxon>Chromobacteriaceae</taxon>
        <taxon>Chromobacterium</taxon>
    </lineage>
</organism>
<evidence type="ECO:0000313" key="3">
    <source>
        <dbReference type="Proteomes" id="UP001438292"/>
    </source>
</evidence>
<dbReference type="GO" id="GO:0003677">
    <property type="term" value="F:DNA binding"/>
    <property type="evidence" value="ECO:0007669"/>
    <property type="project" value="UniProtKB-KW"/>
</dbReference>
<gene>
    <name evidence="2" type="ORF">ABH309_19025</name>
</gene>
<evidence type="ECO:0000259" key="1">
    <source>
        <dbReference type="Pfam" id="PF13463"/>
    </source>
</evidence>
<reference evidence="2 3" key="1">
    <citation type="submission" date="2024-05" db="EMBL/GenBank/DDBJ databases">
        <authorList>
            <person name="De Oliveira J.P."/>
            <person name="Noriler S.A."/>
            <person name="De Oliveira A.G."/>
            <person name="Sipoli D.S."/>
        </authorList>
    </citation>
    <scope>NUCLEOTIDE SEQUENCE [LARGE SCALE GENOMIC DNA]</scope>
    <source>
        <strain evidence="2 3">LABIM186</strain>
    </source>
</reference>
<dbReference type="EMBL" id="JBDQQU010000026">
    <property type="protein sequence ID" value="MEO3956538.1"/>
    <property type="molecule type" value="Genomic_DNA"/>
</dbReference>
<dbReference type="InterPro" id="IPR036390">
    <property type="entry name" value="WH_DNA-bd_sf"/>
</dbReference>
<name>A0ABV0H8V3_9NEIS</name>
<dbReference type="Proteomes" id="UP001438292">
    <property type="component" value="Unassembled WGS sequence"/>
</dbReference>
<comment type="caution">
    <text evidence="2">The sequence shown here is derived from an EMBL/GenBank/DDBJ whole genome shotgun (WGS) entry which is preliminary data.</text>
</comment>